<dbReference type="EC" id="2.1.1.176" evidence="7"/>
<dbReference type="InterPro" id="IPR023267">
    <property type="entry name" value="RCMT"/>
</dbReference>
<feature type="binding site" evidence="5">
    <location>
        <position position="291"/>
    </location>
    <ligand>
        <name>S-adenosyl-L-methionine</name>
        <dbReference type="ChEBI" id="CHEBI:59789"/>
    </ligand>
</feature>
<dbReference type="InterPro" id="IPR054728">
    <property type="entry name" value="RsmB-like_ferredoxin"/>
</dbReference>
<dbReference type="EMBL" id="FXYE01000001">
    <property type="protein sequence ID" value="SMX34786.1"/>
    <property type="molecule type" value="Genomic_DNA"/>
</dbReference>
<dbReference type="Proteomes" id="UP000202922">
    <property type="component" value="Unassembled WGS sequence"/>
</dbReference>
<dbReference type="Gene3D" id="3.40.50.150">
    <property type="entry name" value="Vaccinia Virus protein VP39"/>
    <property type="match status" value="1"/>
</dbReference>
<keyword evidence="1 5" id="KW-0489">Methyltransferase</keyword>
<evidence type="ECO:0000313" key="8">
    <source>
        <dbReference type="Proteomes" id="UP000202922"/>
    </source>
</evidence>
<accession>A0A238JYK4</accession>
<dbReference type="Pfam" id="PF01189">
    <property type="entry name" value="Methyltr_RsmB-F"/>
    <property type="match status" value="1"/>
</dbReference>
<dbReference type="InterPro" id="IPR029063">
    <property type="entry name" value="SAM-dependent_MTases_sf"/>
</dbReference>
<reference evidence="8" key="1">
    <citation type="submission" date="2017-05" db="EMBL/GenBank/DDBJ databases">
        <authorList>
            <person name="Rodrigo-Torres L."/>
            <person name="Arahal R. D."/>
            <person name="Lucena T."/>
        </authorList>
    </citation>
    <scope>NUCLEOTIDE SEQUENCE [LARGE SCALE GENOMIC DNA]</scope>
    <source>
        <strain evidence="8">CECT 8621</strain>
    </source>
</reference>
<dbReference type="OrthoDB" id="9810297at2"/>
<evidence type="ECO:0000256" key="2">
    <source>
        <dbReference type="ARBA" id="ARBA00022679"/>
    </source>
</evidence>
<keyword evidence="2 5" id="KW-0808">Transferase</keyword>
<evidence type="ECO:0000256" key="4">
    <source>
        <dbReference type="ARBA" id="ARBA00022884"/>
    </source>
</evidence>
<protein>
    <submittedName>
        <fullName evidence="7">Ribosomal RNA small subunit methyltransferase B</fullName>
        <ecNumber evidence="7">2.1.1.176</ecNumber>
    </submittedName>
</protein>
<dbReference type="GO" id="GO:0003723">
    <property type="term" value="F:RNA binding"/>
    <property type="evidence" value="ECO:0007669"/>
    <property type="project" value="UniProtKB-UniRule"/>
</dbReference>
<dbReference type="InterPro" id="IPR001678">
    <property type="entry name" value="MeTrfase_RsmB-F_NOP2_dom"/>
</dbReference>
<keyword evidence="3 5" id="KW-0949">S-adenosyl-L-methionine</keyword>
<sequence length="390" mass="41758">MTPAARVAAAIEILDDVLAGAAAEKQLTTWGRQNRFAGSKDRAAIRDLVFDALRCMRSYAALGGAETGRGLMIGALRAAGDDPAALFTGEGYSAAPLTEAEQALNVEMGGLPEAVALDCPDWLVKPLQNSLGADFADVMQLLRQRAPVFLRVNLRKCTVSEAQERLREEGIETTPSDISPTALRVETNPRRVQNSQPFLEGLVELQDAASQAITDHLEINEGARVLDYCAGGGGKTLAMAGRVTAEFYAHDANPQRMRDLPARAGRAGVHVVVLDTDEVADAAPFDVVLCDVPCSGSGAWRRSPEGKWRLDDAALQELVDLQSQIIDLAANFVAPGGLLAYATCSLLNAENDDQTDAFLARNAGWEAVSSLRFTPLDGGDGFFTKLFRRS</sequence>
<dbReference type="PANTHER" id="PTHR22807:SF53">
    <property type="entry name" value="RIBOSOMAL RNA SMALL SUBUNIT METHYLTRANSFERASE B-RELATED"/>
    <property type="match status" value="1"/>
</dbReference>
<dbReference type="AlphaFoldDB" id="A0A238JYK4"/>
<dbReference type="RefSeq" id="WP_093966593.1">
    <property type="nucleotide sequence ID" value="NZ_FXYE01000001.1"/>
</dbReference>
<feature type="active site" description="Nucleophile" evidence="5">
    <location>
        <position position="344"/>
    </location>
</feature>
<dbReference type="SUPFAM" id="SSF53335">
    <property type="entry name" value="S-adenosyl-L-methionine-dependent methyltransferases"/>
    <property type="match status" value="1"/>
</dbReference>
<evidence type="ECO:0000256" key="1">
    <source>
        <dbReference type="ARBA" id="ARBA00022603"/>
    </source>
</evidence>
<feature type="domain" description="SAM-dependent MTase RsmB/NOP-type" evidence="6">
    <location>
        <begin position="138"/>
        <end position="390"/>
    </location>
</feature>
<dbReference type="GO" id="GO:0001510">
    <property type="term" value="P:RNA methylation"/>
    <property type="evidence" value="ECO:0007669"/>
    <property type="project" value="InterPro"/>
</dbReference>
<dbReference type="InterPro" id="IPR049560">
    <property type="entry name" value="MeTrfase_RsmB-F_NOP2_cat"/>
</dbReference>
<dbReference type="Pfam" id="PF22458">
    <property type="entry name" value="RsmF-B_ferredox"/>
    <property type="match status" value="1"/>
</dbReference>
<dbReference type="Gene3D" id="3.30.70.1170">
    <property type="entry name" value="Sun protein, domain 3"/>
    <property type="match status" value="1"/>
</dbReference>
<feature type="binding site" evidence="5">
    <location>
        <position position="275"/>
    </location>
    <ligand>
        <name>S-adenosyl-L-methionine</name>
        <dbReference type="ChEBI" id="CHEBI:59789"/>
    </ligand>
</feature>
<dbReference type="GO" id="GO:0008173">
    <property type="term" value="F:RNA methyltransferase activity"/>
    <property type="evidence" value="ECO:0007669"/>
    <property type="project" value="InterPro"/>
</dbReference>
<dbReference type="CDD" id="cd02440">
    <property type="entry name" value="AdoMet_MTases"/>
    <property type="match status" value="1"/>
</dbReference>
<dbReference type="PANTHER" id="PTHR22807">
    <property type="entry name" value="NOP2 YEAST -RELATED NOL1/NOP2/FMU SUN DOMAIN-CONTAINING"/>
    <property type="match status" value="1"/>
</dbReference>
<feature type="binding site" evidence="5">
    <location>
        <position position="251"/>
    </location>
    <ligand>
        <name>S-adenosyl-L-methionine</name>
        <dbReference type="ChEBI" id="CHEBI:59789"/>
    </ligand>
</feature>
<comment type="similarity">
    <text evidence="5">Belongs to the class I-like SAM-binding methyltransferase superfamily. RsmB/NOP family.</text>
</comment>
<organism evidence="7 8">
    <name type="scientific">Actibacterium lipolyticum</name>
    <dbReference type="NCBI Taxonomy" id="1524263"/>
    <lineage>
        <taxon>Bacteria</taxon>
        <taxon>Pseudomonadati</taxon>
        <taxon>Pseudomonadota</taxon>
        <taxon>Alphaproteobacteria</taxon>
        <taxon>Rhodobacterales</taxon>
        <taxon>Roseobacteraceae</taxon>
        <taxon>Actibacterium</taxon>
    </lineage>
</organism>
<proteinExistence type="inferred from homology"/>
<evidence type="ECO:0000256" key="5">
    <source>
        <dbReference type="PROSITE-ProRule" id="PRU01023"/>
    </source>
</evidence>
<name>A0A238JYK4_9RHOB</name>
<keyword evidence="8" id="KW-1185">Reference proteome</keyword>
<gene>
    <name evidence="7" type="primary">rsmB_1</name>
    <name evidence="7" type="ORF">COL8621_01488</name>
</gene>
<evidence type="ECO:0000313" key="7">
    <source>
        <dbReference type="EMBL" id="SMX34786.1"/>
    </source>
</evidence>
<dbReference type="PROSITE" id="PS51686">
    <property type="entry name" value="SAM_MT_RSMB_NOP"/>
    <property type="match status" value="1"/>
</dbReference>
<comment type="caution">
    <text evidence="5">Lacks conserved residue(s) required for the propagation of feature annotation.</text>
</comment>
<evidence type="ECO:0000256" key="3">
    <source>
        <dbReference type="ARBA" id="ARBA00022691"/>
    </source>
</evidence>
<keyword evidence="4 5" id="KW-0694">RNA-binding</keyword>
<dbReference type="PRINTS" id="PR02008">
    <property type="entry name" value="RCMTFAMILY"/>
</dbReference>
<evidence type="ECO:0000259" key="6">
    <source>
        <dbReference type="PROSITE" id="PS51686"/>
    </source>
</evidence>